<comment type="caution">
    <text evidence="1">The sequence shown here is derived from an EMBL/GenBank/DDBJ whole genome shotgun (WGS) entry which is preliminary data.</text>
</comment>
<evidence type="ECO:0000313" key="2">
    <source>
        <dbReference type="Proteomes" id="UP000784294"/>
    </source>
</evidence>
<gene>
    <name evidence="1" type="ORF">PXEA_LOCUS3108</name>
</gene>
<name>A0A3S5BMR6_9PLAT</name>
<dbReference type="Proteomes" id="UP000784294">
    <property type="component" value="Unassembled WGS sequence"/>
</dbReference>
<evidence type="ECO:0000313" key="1">
    <source>
        <dbReference type="EMBL" id="VEL09668.1"/>
    </source>
</evidence>
<protein>
    <submittedName>
        <fullName evidence="1">Uncharacterized protein</fullName>
    </submittedName>
</protein>
<dbReference type="AlphaFoldDB" id="A0A3S5BMR6"/>
<reference evidence="1" key="1">
    <citation type="submission" date="2018-11" db="EMBL/GenBank/DDBJ databases">
        <authorList>
            <consortium name="Pathogen Informatics"/>
        </authorList>
    </citation>
    <scope>NUCLEOTIDE SEQUENCE</scope>
</reference>
<accession>A0A3S5BMR6</accession>
<dbReference type="EMBL" id="CAAALY010006918">
    <property type="protein sequence ID" value="VEL09668.1"/>
    <property type="molecule type" value="Genomic_DNA"/>
</dbReference>
<keyword evidence="2" id="KW-1185">Reference proteome</keyword>
<sequence length="80" mass="9544">MVLRHILRDLMLSSGTCILGPWLNLLIRMKQDEPICFVFVEVDIFSYFHPSHSLQEFPSDQYAFLWSRLLLALRHQQLRI</sequence>
<proteinExistence type="predicted"/>
<organism evidence="1 2">
    <name type="scientific">Protopolystoma xenopodis</name>
    <dbReference type="NCBI Taxonomy" id="117903"/>
    <lineage>
        <taxon>Eukaryota</taxon>
        <taxon>Metazoa</taxon>
        <taxon>Spiralia</taxon>
        <taxon>Lophotrochozoa</taxon>
        <taxon>Platyhelminthes</taxon>
        <taxon>Monogenea</taxon>
        <taxon>Polyopisthocotylea</taxon>
        <taxon>Polystomatidea</taxon>
        <taxon>Polystomatidae</taxon>
        <taxon>Protopolystoma</taxon>
    </lineage>
</organism>